<dbReference type="NCBIfam" id="TIGR03696">
    <property type="entry name" value="Rhs_assc_core"/>
    <property type="match status" value="1"/>
</dbReference>
<name>A0ABR7M6I8_9BACT</name>
<dbReference type="Gene3D" id="2.180.10.10">
    <property type="entry name" value="RHS repeat-associated core"/>
    <property type="match status" value="1"/>
</dbReference>
<dbReference type="EMBL" id="MBUA01000002">
    <property type="protein sequence ID" value="MBC6490651.1"/>
    <property type="molecule type" value="Genomic_DNA"/>
</dbReference>
<gene>
    <name evidence="1" type="ORF">BC349_19410</name>
</gene>
<dbReference type="InterPro" id="IPR022385">
    <property type="entry name" value="Rhs_assc_core"/>
</dbReference>
<comment type="caution">
    <text evidence="1">The sequence shown here is derived from an EMBL/GenBank/DDBJ whole genome shotgun (WGS) entry which is preliminary data.</text>
</comment>
<proteinExistence type="predicted"/>
<evidence type="ECO:0000313" key="1">
    <source>
        <dbReference type="EMBL" id="MBC6490651.1"/>
    </source>
</evidence>
<dbReference type="Proteomes" id="UP000765802">
    <property type="component" value="Unassembled WGS sequence"/>
</dbReference>
<organism evidence="1 2">
    <name type="scientific">Flavihumibacter stibioxidans</name>
    <dbReference type="NCBI Taxonomy" id="1834163"/>
    <lineage>
        <taxon>Bacteria</taxon>
        <taxon>Pseudomonadati</taxon>
        <taxon>Bacteroidota</taxon>
        <taxon>Chitinophagia</taxon>
        <taxon>Chitinophagales</taxon>
        <taxon>Chitinophagaceae</taxon>
        <taxon>Flavihumibacter</taxon>
    </lineage>
</organism>
<accession>A0ABR7M6I8</accession>
<sequence>MKGAGNQQDYGMRIYDPRIAKFLSVDPITKSYPELTPYQFASNNPIFNIDIDGLEGLGSPMVGVWSPSTKKYMIQGDVNDDMVVDASEREAWNKAMDVWLATGGVILTGGRTAPLLKQAFWGSIANPETAGTIGVSIFTAVTGYEGPDVPGPGDEAGRVLNKASKKIFTSIKPILERRKELAKAWGIAEKYIEYSKQVF</sequence>
<reference evidence="1 2" key="1">
    <citation type="submission" date="2016-07" db="EMBL/GenBank/DDBJ databases">
        <title>Genome analysis of Flavihumibacter stibioxidans YS-17.</title>
        <authorList>
            <person name="Shi K."/>
            <person name="Han Y."/>
            <person name="Wang G."/>
        </authorList>
    </citation>
    <scope>NUCLEOTIDE SEQUENCE [LARGE SCALE GENOMIC DNA]</scope>
    <source>
        <strain evidence="1 2">YS-17</strain>
    </source>
</reference>
<protein>
    <recommendedName>
        <fullName evidence="3">RHS repeat-associated core domain-containing protein</fullName>
    </recommendedName>
</protein>
<evidence type="ECO:0008006" key="3">
    <source>
        <dbReference type="Google" id="ProtNLM"/>
    </source>
</evidence>
<keyword evidence="2" id="KW-1185">Reference proteome</keyword>
<evidence type="ECO:0000313" key="2">
    <source>
        <dbReference type="Proteomes" id="UP000765802"/>
    </source>
</evidence>